<feature type="transmembrane region" description="Helical" evidence="1">
    <location>
        <begin position="118"/>
        <end position="137"/>
    </location>
</feature>
<feature type="transmembrane region" description="Helical" evidence="1">
    <location>
        <begin position="41"/>
        <end position="64"/>
    </location>
</feature>
<keyword evidence="3" id="KW-1185">Reference proteome</keyword>
<evidence type="ECO:0000313" key="2">
    <source>
        <dbReference type="EMBL" id="MFC5972730.1"/>
    </source>
</evidence>
<proteinExistence type="predicted"/>
<dbReference type="RefSeq" id="WP_247416472.1">
    <property type="nucleotide sequence ID" value="NZ_JALLGW010000001.1"/>
</dbReference>
<sequence>MSSPPQSPSYRDDRYAGYGAGLVVFGLAVVAAVFSRTATGAYATLAGRFVGLIVLGSVGVFAVAAGSESSPVHRRVVSDTRGRRLLLKTGGLALWTPALTSLATVVSGGVATDLSSSVHVGAVGLGLLGLAVCWRALDAVLDRARDGRTGR</sequence>
<evidence type="ECO:0000256" key="1">
    <source>
        <dbReference type="SAM" id="Phobius"/>
    </source>
</evidence>
<dbReference type="Proteomes" id="UP001596099">
    <property type="component" value="Unassembled WGS sequence"/>
</dbReference>
<protein>
    <submittedName>
        <fullName evidence="2">Uncharacterized protein</fullName>
    </submittedName>
</protein>
<keyword evidence="1" id="KW-1133">Transmembrane helix</keyword>
<evidence type="ECO:0000313" key="3">
    <source>
        <dbReference type="Proteomes" id="UP001596099"/>
    </source>
</evidence>
<reference evidence="2 3" key="1">
    <citation type="journal article" date="2019" name="Int. J. Syst. Evol. Microbiol.">
        <title>The Global Catalogue of Microorganisms (GCM) 10K type strain sequencing project: providing services to taxonomists for standard genome sequencing and annotation.</title>
        <authorList>
            <consortium name="The Broad Institute Genomics Platform"/>
            <consortium name="The Broad Institute Genome Sequencing Center for Infectious Disease"/>
            <person name="Wu L."/>
            <person name="Ma J."/>
        </authorList>
    </citation>
    <scope>NUCLEOTIDE SEQUENCE [LARGE SCALE GENOMIC DNA]</scope>
    <source>
        <strain evidence="2 3">CGMCC 1.12543</strain>
    </source>
</reference>
<organism evidence="2 3">
    <name type="scientific">Halomarina salina</name>
    <dbReference type="NCBI Taxonomy" id="1872699"/>
    <lineage>
        <taxon>Archaea</taxon>
        <taxon>Methanobacteriati</taxon>
        <taxon>Methanobacteriota</taxon>
        <taxon>Stenosarchaea group</taxon>
        <taxon>Halobacteria</taxon>
        <taxon>Halobacteriales</taxon>
        <taxon>Natronomonadaceae</taxon>
        <taxon>Halomarina</taxon>
    </lineage>
</organism>
<comment type="caution">
    <text evidence="2">The sequence shown here is derived from an EMBL/GenBank/DDBJ whole genome shotgun (WGS) entry which is preliminary data.</text>
</comment>
<gene>
    <name evidence="2" type="ORF">ACFPYI_15440</name>
</gene>
<keyword evidence="1" id="KW-0472">Membrane</keyword>
<keyword evidence="1" id="KW-0812">Transmembrane</keyword>
<feature type="transmembrane region" description="Helical" evidence="1">
    <location>
        <begin position="15"/>
        <end position="35"/>
    </location>
</feature>
<dbReference type="AlphaFoldDB" id="A0ABD5RRI7"/>
<accession>A0ABD5RRI7</accession>
<dbReference type="EMBL" id="JBHSQH010000001">
    <property type="protein sequence ID" value="MFC5972730.1"/>
    <property type="molecule type" value="Genomic_DNA"/>
</dbReference>
<name>A0ABD5RRI7_9EURY</name>